<gene>
    <name evidence="1" type="ORF">NBR_LOCUS4482</name>
</gene>
<dbReference type="EMBL" id="UYSL01008479">
    <property type="protein sequence ID" value="VDL68071.1"/>
    <property type="molecule type" value="Genomic_DNA"/>
</dbReference>
<proteinExistence type="predicted"/>
<keyword evidence="2" id="KW-1185">Reference proteome</keyword>
<protein>
    <submittedName>
        <fullName evidence="1">Uncharacterized protein</fullName>
    </submittedName>
</protein>
<reference evidence="1 2" key="1">
    <citation type="submission" date="2018-11" db="EMBL/GenBank/DDBJ databases">
        <authorList>
            <consortium name="Pathogen Informatics"/>
        </authorList>
    </citation>
    <scope>NUCLEOTIDE SEQUENCE [LARGE SCALE GENOMIC DNA]</scope>
</reference>
<sequence>MIEIAKEVSGRKINKSEAYERVKEVLRGEGRSFCERPLGIPQEYCPIEPITSTPAVTMPNKQLITQVMTFCQLLQPRYGLRRFGYDRHITQLFENAMELCKLVQNVNPNSLSNFPKLRSI</sequence>
<dbReference type="Proteomes" id="UP000271162">
    <property type="component" value="Unassembled WGS sequence"/>
</dbReference>
<organism evidence="1 2">
    <name type="scientific">Nippostrongylus brasiliensis</name>
    <name type="common">Rat hookworm</name>
    <dbReference type="NCBI Taxonomy" id="27835"/>
    <lineage>
        <taxon>Eukaryota</taxon>
        <taxon>Metazoa</taxon>
        <taxon>Ecdysozoa</taxon>
        <taxon>Nematoda</taxon>
        <taxon>Chromadorea</taxon>
        <taxon>Rhabditida</taxon>
        <taxon>Rhabditina</taxon>
        <taxon>Rhabditomorpha</taxon>
        <taxon>Strongyloidea</taxon>
        <taxon>Heligmosomidae</taxon>
        <taxon>Nippostrongylus</taxon>
    </lineage>
</organism>
<evidence type="ECO:0000313" key="1">
    <source>
        <dbReference type="EMBL" id="VDL68071.1"/>
    </source>
</evidence>
<name>A0A3P7C3V8_NIPBR</name>
<accession>A0A3P7C3V8</accession>
<dbReference type="AlphaFoldDB" id="A0A3P7C3V8"/>
<evidence type="ECO:0000313" key="2">
    <source>
        <dbReference type="Proteomes" id="UP000271162"/>
    </source>
</evidence>